<gene>
    <name evidence="2" type="ORF">SAMN05421812_103117</name>
</gene>
<organism evidence="2 3">
    <name type="scientific">Asanoa hainanensis</name>
    <dbReference type="NCBI Taxonomy" id="560556"/>
    <lineage>
        <taxon>Bacteria</taxon>
        <taxon>Bacillati</taxon>
        <taxon>Actinomycetota</taxon>
        <taxon>Actinomycetes</taxon>
        <taxon>Micromonosporales</taxon>
        <taxon>Micromonosporaceae</taxon>
        <taxon>Asanoa</taxon>
    </lineage>
</organism>
<dbReference type="PANTHER" id="PTHR12558">
    <property type="entry name" value="CELL DIVISION CYCLE 16,23,27"/>
    <property type="match status" value="1"/>
</dbReference>
<name>A0A239JTL8_9ACTN</name>
<protein>
    <submittedName>
        <fullName evidence="2">Tfp pilus assembly protein PilF</fullName>
    </submittedName>
</protein>
<dbReference type="Pfam" id="PF13181">
    <property type="entry name" value="TPR_8"/>
    <property type="match status" value="1"/>
</dbReference>
<proteinExistence type="predicted"/>
<dbReference type="SUPFAM" id="SSF48452">
    <property type="entry name" value="TPR-like"/>
    <property type="match status" value="3"/>
</dbReference>
<feature type="repeat" description="TPR" evidence="1">
    <location>
        <begin position="413"/>
        <end position="446"/>
    </location>
</feature>
<dbReference type="AlphaFoldDB" id="A0A239JTL8"/>
<dbReference type="EMBL" id="FZPH01000003">
    <property type="protein sequence ID" value="SNT09115.1"/>
    <property type="molecule type" value="Genomic_DNA"/>
</dbReference>
<accession>A0A239JTL8</accession>
<sequence>MRPVTTNELLVRAWAAYHAGDFATARQSADEARDQADPATQGVGLTLRGLCEARVGTADDTLFAAAADRFAAAERPDGRRSVAAYGIALALSGRFAEAEPPLRRALMLELAGPDVWRCLGRVLAARDRTGARRTLAAAARAFPTDWLVALDRAELVTSDRTAVAEAWATAGALSFAAGRADVAVTAYTRAVDRTPKDLHLLLEKAKACAASGALDELGATMRRAIAVNADTVEFVPLVVQTADWALGQAPDTAIALLDKVIELEPEHARAHALLGSARRLLGDDTAAMAAYDRALAVDPDDAYALVNRGQALLGQGRHDEAVADLERASALEPGTGWIRLSTAEAYYLRAQADRDDADLDRAMAHADAALAISPGDPAVLRLIGYAHWLRSDGDPADAVEALRAARAANPDDPQLAYELGRLLYDTGAYEEALACAEQALAGMPDAPLVRLLRGQLFRAVGETERAVEDLTAAARAQPDLGEAHAALGEALRIEGRLAEAVTALTAAIELQPDDGWALASRGAARQALGDSAGALEDLRRAIGRGSEPSFAVWWLCEALRDTVDSDDLVTEIGAAAADYPDDPGVQEVYADALQDARRYAEAAATAERGLVARPDHVGLLRSLGWAQSALGEHARAVETLERAANVQPDTNTLTDLATIVARGDDVATALRTIDRALAVRRTSGLLRLRAEVFGGLADWPAAVEAARAAVAVEPVDPWAHWALGRALRYVDGGRPEEALAAFQAMREQEPGNPMGPQGTGDVRWAMGRLAEADADYRAAIELYEPFGEEESWTRHGIGWCLHRLGRYAEAADSYLLALPTSDERSALLFDIGLNWLAARESARAADAYAQGIAVLPATSPARAPATLAIAGDDLRSAVTAGVVADSAQVVELGERLAKERAAASDRSARTPA</sequence>
<dbReference type="Pfam" id="PF13414">
    <property type="entry name" value="TPR_11"/>
    <property type="match status" value="1"/>
</dbReference>
<dbReference type="Pfam" id="PF13424">
    <property type="entry name" value="TPR_12"/>
    <property type="match status" value="1"/>
</dbReference>
<evidence type="ECO:0000256" key="1">
    <source>
        <dbReference type="PROSITE-ProRule" id="PRU00339"/>
    </source>
</evidence>
<dbReference type="SMART" id="SM00028">
    <property type="entry name" value="TPR"/>
    <property type="match status" value="14"/>
</dbReference>
<feature type="repeat" description="TPR" evidence="1">
    <location>
        <begin position="617"/>
        <end position="650"/>
    </location>
</feature>
<dbReference type="PROSITE" id="PS50005">
    <property type="entry name" value="TPR"/>
    <property type="match status" value="6"/>
</dbReference>
<keyword evidence="3" id="KW-1185">Reference proteome</keyword>
<dbReference type="Gene3D" id="1.25.40.10">
    <property type="entry name" value="Tetratricopeptide repeat domain"/>
    <property type="match status" value="5"/>
</dbReference>
<dbReference type="Pfam" id="PF13432">
    <property type="entry name" value="TPR_16"/>
    <property type="match status" value="3"/>
</dbReference>
<reference evidence="2 3" key="1">
    <citation type="submission" date="2017-06" db="EMBL/GenBank/DDBJ databases">
        <authorList>
            <person name="Kim H.J."/>
            <person name="Triplett B.A."/>
        </authorList>
    </citation>
    <scope>NUCLEOTIDE SEQUENCE [LARGE SCALE GENOMIC DNA]</scope>
    <source>
        <strain evidence="2 3">CGMCC 4.5593</strain>
    </source>
</reference>
<keyword evidence="1" id="KW-0802">TPR repeat</keyword>
<feature type="repeat" description="TPR" evidence="1">
    <location>
        <begin position="268"/>
        <end position="301"/>
    </location>
</feature>
<dbReference type="Proteomes" id="UP000198362">
    <property type="component" value="Unassembled WGS sequence"/>
</dbReference>
<feature type="repeat" description="TPR" evidence="1">
    <location>
        <begin position="164"/>
        <end position="197"/>
    </location>
</feature>
<dbReference type="InterPro" id="IPR011990">
    <property type="entry name" value="TPR-like_helical_dom_sf"/>
</dbReference>
<dbReference type="InterPro" id="IPR019734">
    <property type="entry name" value="TPR_rpt"/>
</dbReference>
<dbReference type="Pfam" id="PF14559">
    <property type="entry name" value="TPR_19"/>
    <property type="match status" value="1"/>
</dbReference>
<dbReference type="PANTHER" id="PTHR12558:SF33">
    <property type="entry name" value="BLL7664 PROTEIN"/>
    <property type="match status" value="1"/>
</dbReference>
<evidence type="ECO:0000313" key="2">
    <source>
        <dbReference type="EMBL" id="SNT09115.1"/>
    </source>
</evidence>
<feature type="repeat" description="TPR" evidence="1">
    <location>
        <begin position="481"/>
        <end position="514"/>
    </location>
</feature>
<feature type="repeat" description="TPR" evidence="1">
    <location>
        <begin position="302"/>
        <end position="335"/>
    </location>
</feature>
<evidence type="ECO:0000313" key="3">
    <source>
        <dbReference type="Proteomes" id="UP000198362"/>
    </source>
</evidence>